<name>A0AAW2ZL12_9EUKA</name>
<gene>
    <name evidence="2" type="ORF">AKO1_004563</name>
</gene>
<dbReference type="EMBL" id="JAOPGA020001694">
    <property type="protein sequence ID" value="KAL0490547.1"/>
    <property type="molecule type" value="Genomic_DNA"/>
</dbReference>
<keyword evidence="3" id="KW-1185">Reference proteome</keyword>
<protein>
    <recommendedName>
        <fullName evidence="4">PiggyBac transposable element-derived protein domain-containing protein</fullName>
    </recommendedName>
</protein>
<keyword evidence="1" id="KW-0472">Membrane</keyword>
<organism evidence="2 3">
    <name type="scientific">Acrasis kona</name>
    <dbReference type="NCBI Taxonomy" id="1008807"/>
    <lineage>
        <taxon>Eukaryota</taxon>
        <taxon>Discoba</taxon>
        <taxon>Heterolobosea</taxon>
        <taxon>Tetramitia</taxon>
        <taxon>Eutetramitia</taxon>
        <taxon>Acrasidae</taxon>
        <taxon>Acrasis</taxon>
    </lineage>
</organism>
<dbReference type="PANTHER" id="PTHR46599">
    <property type="entry name" value="PIGGYBAC TRANSPOSABLE ELEMENT-DERIVED PROTEIN 4"/>
    <property type="match status" value="1"/>
</dbReference>
<dbReference type="AlphaFoldDB" id="A0AAW2ZL12"/>
<evidence type="ECO:0000256" key="1">
    <source>
        <dbReference type="SAM" id="Phobius"/>
    </source>
</evidence>
<dbReference type="PANTHER" id="PTHR46599:SF3">
    <property type="entry name" value="PIGGYBAC TRANSPOSABLE ELEMENT-DERIVED PROTEIN 4"/>
    <property type="match status" value="1"/>
</dbReference>
<sequence>MNGVDKADAALNKYHNRHRNVKWTTTLVFALLKMMAVNAFKIKKELTKDDRLQQRDFLSELIIKLIKKDATDDADSHTLIKVDPEDKGKCAYCAQKKKSKSSAHYYCPGCKQHLHADCYSIHHTGLRIHVVRSSKKGKGGKRIFKIHKRRVRS</sequence>
<dbReference type="Proteomes" id="UP001431209">
    <property type="component" value="Unassembled WGS sequence"/>
</dbReference>
<evidence type="ECO:0000313" key="2">
    <source>
        <dbReference type="EMBL" id="KAL0490547.1"/>
    </source>
</evidence>
<proteinExistence type="predicted"/>
<comment type="caution">
    <text evidence="2">The sequence shown here is derived from an EMBL/GenBank/DDBJ whole genome shotgun (WGS) entry which is preliminary data.</text>
</comment>
<evidence type="ECO:0008006" key="4">
    <source>
        <dbReference type="Google" id="ProtNLM"/>
    </source>
</evidence>
<keyword evidence="1" id="KW-1133">Transmembrane helix</keyword>
<keyword evidence="1" id="KW-0812">Transmembrane</keyword>
<accession>A0AAW2ZL12</accession>
<feature type="transmembrane region" description="Helical" evidence="1">
    <location>
        <begin position="20"/>
        <end position="40"/>
    </location>
</feature>
<reference evidence="2 3" key="1">
    <citation type="submission" date="2024-03" db="EMBL/GenBank/DDBJ databases">
        <title>The Acrasis kona genome and developmental transcriptomes reveal deep origins of eukaryotic multicellular pathways.</title>
        <authorList>
            <person name="Sheikh S."/>
            <person name="Fu C.-J."/>
            <person name="Brown M.W."/>
            <person name="Baldauf S.L."/>
        </authorList>
    </citation>
    <scope>NUCLEOTIDE SEQUENCE [LARGE SCALE GENOMIC DNA]</scope>
    <source>
        <strain evidence="2 3">ATCC MYA-3509</strain>
    </source>
</reference>
<evidence type="ECO:0000313" key="3">
    <source>
        <dbReference type="Proteomes" id="UP001431209"/>
    </source>
</evidence>